<dbReference type="InterPro" id="IPR015424">
    <property type="entry name" value="PyrdxlP-dep_Trfase"/>
</dbReference>
<dbReference type="Pfam" id="PF01041">
    <property type="entry name" value="DegT_DnrJ_EryC1"/>
    <property type="match status" value="1"/>
</dbReference>
<gene>
    <name evidence="1" type="ORF">S01H1_19965</name>
</gene>
<dbReference type="GO" id="GO:0008483">
    <property type="term" value="F:transaminase activity"/>
    <property type="evidence" value="ECO:0007669"/>
    <property type="project" value="TreeGrafter"/>
</dbReference>
<dbReference type="PANTHER" id="PTHR30244">
    <property type="entry name" value="TRANSAMINASE"/>
    <property type="match status" value="1"/>
</dbReference>
<protein>
    <recommendedName>
        <fullName evidence="2">Aminotransferase class I/classII domain-containing protein</fullName>
    </recommendedName>
</protein>
<feature type="non-terminal residue" evidence="1">
    <location>
        <position position="185"/>
    </location>
</feature>
<dbReference type="SUPFAM" id="SSF53383">
    <property type="entry name" value="PLP-dependent transferases"/>
    <property type="match status" value="1"/>
</dbReference>
<organism evidence="1">
    <name type="scientific">marine sediment metagenome</name>
    <dbReference type="NCBI Taxonomy" id="412755"/>
    <lineage>
        <taxon>unclassified sequences</taxon>
        <taxon>metagenomes</taxon>
        <taxon>ecological metagenomes</taxon>
    </lineage>
</organism>
<evidence type="ECO:0000313" key="1">
    <source>
        <dbReference type="EMBL" id="GAF97982.1"/>
    </source>
</evidence>
<dbReference type="GO" id="GO:0000271">
    <property type="term" value="P:polysaccharide biosynthetic process"/>
    <property type="evidence" value="ECO:0007669"/>
    <property type="project" value="TreeGrafter"/>
</dbReference>
<dbReference type="InterPro" id="IPR000653">
    <property type="entry name" value="DegT/StrS_aminotransferase"/>
</dbReference>
<name>X0UC97_9ZZZZ</name>
<sequence>MQKKLAIEGGERVIPSKIRLNNWPIITKEDIYSIIEVIKQEDLWGSEAKGVVGLEKEYAEYLNVKYCVALNSGTAALHAAVSAIGIGPGDEVLVPALTFVASATSVLHHQKIPVFVDIDPNTFNIDPNQIEKKISEKTKAIIAVHYQGLPADMDKISTIAQKYGLLVIEDGAQAHGATYRGKKVG</sequence>
<dbReference type="InterPro" id="IPR015421">
    <property type="entry name" value="PyrdxlP-dep_Trfase_major"/>
</dbReference>
<comment type="caution">
    <text evidence="1">The sequence shown here is derived from an EMBL/GenBank/DDBJ whole genome shotgun (WGS) entry which is preliminary data.</text>
</comment>
<evidence type="ECO:0008006" key="2">
    <source>
        <dbReference type="Google" id="ProtNLM"/>
    </source>
</evidence>
<dbReference type="Gene3D" id="3.40.640.10">
    <property type="entry name" value="Type I PLP-dependent aspartate aminotransferase-like (Major domain)"/>
    <property type="match status" value="1"/>
</dbReference>
<accession>X0UC97</accession>
<dbReference type="AlphaFoldDB" id="X0UC97"/>
<dbReference type="PANTHER" id="PTHR30244:SF34">
    <property type="entry name" value="DTDP-4-AMINO-4,6-DIDEOXYGALACTOSE TRANSAMINASE"/>
    <property type="match status" value="1"/>
</dbReference>
<dbReference type="EMBL" id="BARS01010856">
    <property type="protein sequence ID" value="GAF97982.1"/>
    <property type="molecule type" value="Genomic_DNA"/>
</dbReference>
<dbReference type="GO" id="GO:0030170">
    <property type="term" value="F:pyridoxal phosphate binding"/>
    <property type="evidence" value="ECO:0007669"/>
    <property type="project" value="TreeGrafter"/>
</dbReference>
<proteinExistence type="predicted"/>
<reference evidence="1" key="1">
    <citation type="journal article" date="2014" name="Front. Microbiol.">
        <title>High frequency of phylogenetically diverse reductive dehalogenase-homologous genes in deep subseafloor sedimentary metagenomes.</title>
        <authorList>
            <person name="Kawai M."/>
            <person name="Futagami T."/>
            <person name="Toyoda A."/>
            <person name="Takaki Y."/>
            <person name="Nishi S."/>
            <person name="Hori S."/>
            <person name="Arai W."/>
            <person name="Tsubouchi T."/>
            <person name="Morono Y."/>
            <person name="Uchiyama I."/>
            <person name="Ito T."/>
            <person name="Fujiyama A."/>
            <person name="Inagaki F."/>
            <person name="Takami H."/>
        </authorList>
    </citation>
    <scope>NUCLEOTIDE SEQUENCE</scope>
    <source>
        <strain evidence="1">Expedition CK06-06</strain>
    </source>
</reference>